<gene>
    <name evidence="4" type="ORF">K8I29_07950</name>
</gene>
<protein>
    <recommendedName>
        <fullName evidence="6">C4-type zinc ribbon domain-containing protein</fullName>
    </recommendedName>
</protein>
<dbReference type="AlphaFoldDB" id="A0A953JAM7"/>
<reference evidence="4" key="1">
    <citation type="journal article" date="2021" name="bioRxiv">
        <title>Unraveling nitrogen, sulfur and carbon metabolic pathways and microbial community transcriptional responses to substrate deprivation and toxicity stresses in a bioreactor mimicking anoxic brackish coastal sediment conditions.</title>
        <authorList>
            <person name="Martins P.D."/>
            <person name="Echeveste M.J."/>
            <person name="Arshad A."/>
            <person name="Kurth J."/>
            <person name="Ouboter H."/>
            <person name="Jetten M.S.M."/>
            <person name="Welte C.U."/>
        </authorList>
    </citation>
    <scope>NUCLEOTIDE SEQUENCE</scope>
    <source>
        <strain evidence="4">MAG_39</strain>
    </source>
</reference>
<comment type="caution">
    <text evidence="4">The sequence shown here is derived from an EMBL/GenBank/DDBJ whole genome shotgun (WGS) entry which is preliminary data.</text>
</comment>
<feature type="coiled-coil region" evidence="1">
    <location>
        <begin position="39"/>
        <end position="110"/>
    </location>
</feature>
<name>A0A953JAM7_9BACT</name>
<evidence type="ECO:0000313" key="5">
    <source>
        <dbReference type="Proteomes" id="UP000705867"/>
    </source>
</evidence>
<keyword evidence="1" id="KW-0175">Coiled coil</keyword>
<feature type="domain" description="CT398-like coiled coil hairpin" evidence="3">
    <location>
        <begin position="11"/>
        <end position="183"/>
    </location>
</feature>
<feature type="coiled-coil region" evidence="1">
    <location>
        <begin position="136"/>
        <end position="163"/>
    </location>
</feature>
<dbReference type="PANTHER" id="PTHR39082:SF1">
    <property type="entry name" value="SCAVENGER RECEPTOR CLASS A MEMBER 3"/>
    <property type="match status" value="1"/>
</dbReference>
<dbReference type="InterPro" id="IPR056003">
    <property type="entry name" value="CT398_CC_hairpin"/>
</dbReference>
<evidence type="ECO:0000256" key="1">
    <source>
        <dbReference type="SAM" id="Coils"/>
    </source>
</evidence>
<dbReference type="Pfam" id="PF24481">
    <property type="entry name" value="CT398_CC"/>
    <property type="match status" value="1"/>
</dbReference>
<evidence type="ECO:0008006" key="6">
    <source>
        <dbReference type="Google" id="ProtNLM"/>
    </source>
</evidence>
<evidence type="ECO:0000313" key="4">
    <source>
        <dbReference type="EMBL" id="MBZ0156134.1"/>
    </source>
</evidence>
<sequence>MNEQLQLLIDLQKLDTLILSSRMRIDAIPAALSSHEAPLRNAEAAFESQRQTYAALEKRKKDKESEIEELREKAKKLKQRTSEIKNNKEYQAHLKEIEKIERDLKTADDALFSLMESLEESSRLLTEETARIAEERVKVEAVRKDLEREVLQREQELKGHKEQRKKLVSRIEGDLYTLYMNIMKASRGLAVVEAKNEVCQGCNLHIPPQMFVEIKANNEIVECPQCRRILYYVKPEAEAPDTTGTVGE</sequence>
<organism evidence="4 5">
    <name type="scientific">Candidatus Nitrobium versatile</name>
    <dbReference type="NCBI Taxonomy" id="2884831"/>
    <lineage>
        <taxon>Bacteria</taxon>
        <taxon>Pseudomonadati</taxon>
        <taxon>Nitrospirota</taxon>
        <taxon>Nitrospiria</taxon>
        <taxon>Nitrospirales</taxon>
        <taxon>Nitrospiraceae</taxon>
        <taxon>Candidatus Nitrobium</taxon>
    </lineage>
</organism>
<dbReference type="InterPro" id="IPR052376">
    <property type="entry name" value="Oxidative_Scav/Glycosyltrans"/>
</dbReference>
<proteinExistence type="predicted"/>
<evidence type="ECO:0000259" key="2">
    <source>
        <dbReference type="Pfam" id="PF02591"/>
    </source>
</evidence>
<feature type="domain" description="C4-type zinc ribbon" evidence="2">
    <location>
        <begin position="198"/>
        <end position="230"/>
    </location>
</feature>
<dbReference type="Proteomes" id="UP000705867">
    <property type="component" value="Unassembled WGS sequence"/>
</dbReference>
<dbReference type="Gene3D" id="1.10.287.1490">
    <property type="match status" value="1"/>
</dbReference>
<dbReference type="InterPro" id="IPR003743">
    <property type="entry name" value="Zf-RING_7"/>
</dbReference>
<reference evidence="4" key="2">
    <citation type="submission" date="2021-08" db="EMBL/GenBank/DDBJ databases">
        <authorList>
            <person name="Dalcin Martins P."/>
        </authorList>
    </citation>
    <scope>NUCLEOTIDE SEQUENCE</scope>
    <source>
        <strain evidence="4">MAG_39</strain>
    </source>
</reference>
<accession>A0A953JAM7</accession>
<dbReference type="Pfam" id="PF02591">
    <property type="entry name" value="Zn_ribbon_9"/>
    <property type="match status" value="1"/>
</dbReference>
<dbReference type="EMBL" id="JAIOIV010000066">
    <property type="protein sequence ID" value="MBZ0156134.1"/>
    <property type="molecule type" value="Genomic_DNA"/>
</dbReference>
<dbReference type="PANTHER" id="PTHR39082">
    <property type="entry name" value="PHOSPHOLIPASE C-BETA-2-RELATED"/>
    <property type="match status" value="1"/>
</dbReference>
<evidence type="ECO:0000259" key="3">
    <source>
        <dbReference type="Pfam" id="PF24481"/>
    </source>
</evidence>